<dbReference type="Gene3D" id="3.40.50.300">
    <property type="entry name" value="P-loop containing nucleotide triphosphate hydrolases"/>
    <property type="match status" value="1"/>
</dbReference>
<comment type="caution">
    <text evidence="2">The sequence shown here is derived from an EMBL/GenBank/DDBJ whole genome shotgun (WGS) entry which is preliminary data.</text>
</comment>
<reference evidence="2 3" key="1">
    <citation type="submission" date="2023-03" db="EMBL/GenBank/DDBJ databases">
        <title>Fodinicurvata sp. CAU 1616 isolated from sea sendiment.</title>
        <authorList>
            <person name="Kim W."/>
        </authorList>
    </citation>
    <scope>NUCLEOTIDE SEQUENCE [LARGE SCALE GENOMIC DNA]</scope>
    <source>
        <strain evidence="2 3">CAU 1616</strain>
    </source>
</reference>
<evidence type="ECO:0000313" key="3">
    <source>
        <dbReference type="Proteomes" id="UP001215503"/>
    </source>
</evidence>
<dbReference type="InterPro" id="IPR000863">
    <property type="entry name" value="Sulfotransferase_dom"/>
</dbReference>
<organism evidence="2 3">
    <name type="scientific">Aquibaculum arenosum</name>
    <dbReference type="NCBI Taxonomy" id="3032591"/>
    <lineage>
        <taxon>Bacteria</taxon>
        <taxon>Pseudomonadati</taxon>
        <taxon>Pseudomonadota</taxon>
        <taxon>Alphaproteobacteria</taxon>
        <taxon>Rhodospirillales</taxon>
        <taxon>Rhodovibrionaceae</taxon>
        <taxon>Aquibaculum</taxon>
    </lineage>
</organism>
<dbReference type="EMBL" id="JARHUD010000001">
    <property type="protein sequence ID" value="MDF2094363.1"/>
    <property type="molecule type" value="Genomic_DNA"/>
</dbReference>
<dbReference type="SUPFAM" id="SSF52540">
    <property type="entry name" value="P-loop containing nucleoside triphosphate hydrolases"/>
    <property type="match status" value="1"/>
</dbReference>
<evidence type="ECO:0000313" key="2">
    <source>
        <dbReference type="EMBL" id="MDF2094363.1"/>
    </source>
</evidence>
<feature type="domain" description="Sulfotransferase" evidence="1">
    <location>
        <begin position="8"/>
        <end position="183"/>
    </location>
</feature>
<gene>
    <name evidence="2" type="ORF">P2G67_00055</name>
</gene>
<dbReference type="Pfam" id="PF00685">
    <property type="entry name" value="Sulfotransfer_1"/>
    <property type="match status" value="1"/>
</dbReference>
<dbReference type="RefSeq" id="WP_275818803.1">
    <property type="nucleotide sequence ID" value="NZ_JARHUD010000001.1"/>
</dbReference>
<dbReference type="InterPro" id="IPR027417">
    <property type="entry name" value="P-loop_NTPase"/>
</dbReference>
<accession>A0ABT5YHE7</accession>
<proteinExistence type="predicted"/>
<name>A0ABT5YHE7_9PROT</name>
<evidence type="ECO:0000259" key="1">
    <source>
        <dbReference type="Pfam" id="PF00685"/>
    </source>
</evidence>
<sequence>MRVCAHIGLHKTGSTWLQDSVFPAILQGSDWRFLENRAKVPKDKAWRFLEEFEPQRDPRRYMISCENLSGSIDVNRKAGENWSQYRNCIKFLERRSYGPGLIIGFRNHKDWLVSAYLQTEANYINVKSLDEYAEAFTEDDLSWSKRVREARDSNLPVFLYFLEEIAEDGGEVVDELCRFLGIDPGGDGLNLSRDVRNSRKASWASTSVYKGVRVFGRSAPGRVLKKSMRRVSGGRVRIEYDRAAEWASARAAVIGSRRRTTPELHLSEERREFLDWDMAETLRLMEESRGRKIKIERV</sequence>
<dbReference type="Proteomes" id="UP001215503">
    <property type="component" value="Unassembled WGS sequence"/>
</dbReference>
<keyword evidence="3" id="KW-1185">Reference proteome</keyword>
<protein>
    <submittedName>
        <fullName evidence="2">Sulfotransferase domain-containing protein</fullName>
    </submittedName>
</protein>